<protein>
    <submittedName>
        <fullName evidence="2">Uncharacterized protein</fullName>
    </submittedName>
</protein>
<name>A0A1H8M601_9RHOB</name>
<feature type="transmembrane region" description="Helical" evidence="1">
    <location>
        <begin position="46"/>
        <end position="68"/>
    </location>
</feature>
<feature type="transmembrane region" description="Helical" evidence="1">
    <location>
        <begin position="21"/>
        <end position="40"/>
    </location>
</feature>
<organism evidence="2 3">
    <name type="scientific">Paracoccus alcaliphilus</name>
    <dbReference type="NCBI Taxonomy" id="34002"/>
    <lineage>
        <taxon>Bacteria</taxon>
        <taxon>Pseudomonadati</taxon>
        <taxon>Pseudomonadota</taxon>
        <taxon>Alphaproteobacteria</taxon>
        <taxon>Rhodobacterales</taxon>
        <taxon>Paracoccaceae</taxon>
        <taxon>Paracoccus</taxon>
    </lineage>
</organism>
<reference evidence="2 3" key="1">
    <citation type="submission" date="2016-10" db="EMBL/GenBank/DDBJ databases">
        <authorList>
            <person name="de Groot N.N."/>
        </authorList>
    </citation>
    <scope>NUCLEOTIDE SEQUENCE [LARGE SCALE GENOMIC DNA]</scope>
    <source>
        <strain evidence="2 3">DSM 8512</strain>
    </source>
</reference>
<dbReference type="STRING" id="34002.SAMN04489859_103638"/>
<accession>A0A1H8M601</accession>
<dbReference type="Proteomes" id="UP000199054">
    <property type="component" value="Unassembled WGS sequence"/>
</dbReference>
<evidence type="ECO:0000313" key="2">
    <source>
        <dbReference type="EMBL" id="SEO12700.1"/>
    </source>
</evidence>
<keyword evidence="1" id="KW-1133">Transmembrane helix</keyword>
<dbReference type="EMBL" id="FODE01000036">
    <property type="protein sequence ID" value="SEO12700.1"/>
    <property type="molecule type" value="Genomic_DNA"/>
</dbReference>
<gene>
    <name evidence="2" type="ORF">SAMN04489859_103638</name>
</gene>
<keyword evidence="1" id="KW-0472">Membrane</keyword>
<sequence>MAEQPRLFLERASLRRRRLGDAARVLPVAAALAVLIPVWWLPWVFASAGGVIWLFVTWAGLIVLIGLLHRALIRAEAAIHNADPSASASQEGSDAL</sequence>
<keyword evidence="1" id="KW-0812">Transmembrane</keyword>
<dbReference type="AlphaFoldDB" id="A0A1H8M601"/>
<dbReference type="OrthoDB" id="7871801at2"/>
<proteinExistence type="predicted"/>
<dbReference type="RefSeq" id="WP_090616242.1">
    <property type="nucleotide sequence ID" value="NZ_CP067124.1"/>
</dbReference>
<evidence type="ECO:0000313" key="3">
    <source>
        <dbReference type="Proteomes" id="UP000199054"/>
    </source>
</evidence>
<evidence type="ECO:0000256" key="1">
    <source>
        <dbReference type="SAM" id="Phobius"/>
    </source>
</evidence>
<keyword evidence="3" id="KW-1185">Reference proteome</keyword>